<gene>
    <name evidence="2" type="ORF">Q9L58_006561</name>
</gene>
<accession>A0ABR3GFL4</accession>
<protein>
    <recommendedName>
        <fullName evidence="4">HNH endonuclease</fullName>
    </recommendedName>
</protein>
<name>A0ABR3GFL4_9PEZI</name>
<comment type="caution">
    <text evidence="2">The sequence shown here is derived from an EMBL/GenBank/DDBJ whole genome shotgun (WGS) entry which is preliminary data.</text>
</comment>
<evidence type="ECO:0008006" key="4">
    <source>
        <dbReference type="Google" id="ProtNLM"/>
    </source>
</evidence>
<evidence type="ECO:0000313" key="3">
    <source>
        <dbReference type="Proteomes" id="UP001447188"/>
    </source>
</evidence>
<organism evidence="2 3">
    <name type="scientific">Discina gigas</name>
    <dbReference type="NCBI Taxonomy" id="1032678"/>
    <lineage>
        <taxon>Eukaryota</taxon>
        <taxon>Fungi</taxon>
        <taxon>Dikarya</taxon>
        <taxon>Ascomycota</taxon>
        <taxon>Pezizomycotina</taxon>
        <taxon>Pezizomycetes</taxon>
        <taxon>Pezizales</taxon>
        <taxon>Discinaceae</taxon>
        <taxon>Discina</taxon>
    </lineage>
</organism>
<feature type="compositionally biased region" description="Basic and acidic residues" evidence="1">
    <location>
        <begin position="238"/>
        <end position="252"/>
    </location>
</feature>
<evidence type="ECO:0000313" key="2">
    <source>
        <dbReference type="EMBL" id="KAL0634542.1"/>
    </source>
</evidence>
<proteinExistence type="predicted"/>
<dbReference type="EMBL" id="JBBBZM010000092">
    <property type="protein sequence ID" value="KAL0634542.1"/>
    <property type="molecule type" value="Genomic_DNA"/>
</dbReference>
<feature type="region of interest" description="Disordered" evidence="1">
    <location>
        <begin position="238"/>
        <end position="264"/>
    </location>
</feature>
<evidence type="ECO:0000256" key="1">
    <source>
        <dbReference type="SAM" id="MobiDB-lite"/>
    </source>
</evidence>
<reference evidence="2 3" key="1">
    <citation type="submission" date="2024-02" db="EMBL/GenBank/DDBJ databases">
        <title>Discinaceae phylogenomics.</title>
        <authorList>
            <person name="Dirks A.C."/>
            <person name="James T.Y."/>
        </authorList>
    </citation>
    <scope>NUCLEOTIDE SEQUENCE [LARGE SCALE GENOMIC DNA]</scope>
    <source>
        <strain evidence="2 3">ACD0624</strain>
    </source>
</reference>
<dbReference type="Proteomes" id="UP001447188">
    <property type="component" value="Unassembled WGS sequence"/>
</dbReference>
<keyword evidence="3" id="KW-1185">Reference proteome</keyword>
<sequence>MSEPNNQRTAPADASVIPPAIQTRVASANAGECWLCGLHGTHVTRVVTTADLPLLREFQRRGLTQLTDLNAFENLVFLCTACNVAFNNPAVIWTFLPASLDTFIAAEESFQARRQSSASQGLSLPRPPTATAIPSTLYSRYQIRSRHLFTRIFTDNPTREWPGSPLAAIIRGARIVSGFERLPVDEGGIPMDVALKLQQLLLLFGTAEPRLVVQPQVAPATVSGNTSQSQAVIRVRAEPTRPAGDNHNRPESPPHAGGSIPNASADSTQDLAFVGRAFNSALQQIRDDSRNQDRTAEAHAWLTTEIRSIVSKLRMELRILHDGNDNHLLLPEYAINPAVSLKLSSSTIPSVLVKYKTQFSDCLIQLFQACDLNAKCEFTGMWRAAFLYDINFPPGDAQTASQNFGNRLFDPEFENEFMSSIQALTIEPK</sequence>